<evidence type="ECO:0000313" key="4">
    <source>
        <dbReference type="Proteomes" id="UP001152795"/>
    </source>
</evidence>
<keyword evidence="4" id="KW-1185">Reference proteome</keyword>
<proteinExistence type="predicted"/>
<comment type="caution">
    <text evidence="3">The sequence shown here is derived from an EMBL/GenBank/DDBJ whole genome shotgun (WGS) entry which is preliminary data.</text>
</comment>
<feature type="compositionally biased region" description="Basic residues" evidence="2">
    <location>
        <begin position="631"/>
        <end position="643"/>
    </location>
</feature>
<evidence type="ECO:0000256" key="1">
    <source>
        <dbReference type="SAM" id="Coils"/>
    </source>
</evidence>
<dbReference type="OrthoDB" id="5989505at2759"/>
<dbReference type="Gene3D" id="3.40.50.12700">
    <property type="match status" value="1"/>
</dbReference>
<dbReference type="Gene3D" id="3.40.50.12690">
    <property type="match status" value="1"/>
</dbReference>
<gene>
    <name evidence="3" type="ORF">PACLA_8A072404</name>
</gene>
<keyword evidence="1" id="KW-0175">Coiled coil</keyword>
<feature type="coiled-coil region" evidence="1">
    <location>
        <begin position="306"/>
        <end position="354"/>
    </location>
</feature>
<evidence type="ECO:0000256" key="2">
    <source>
        <dbReference type="SAM" id="MobiDB-lite"/>
    </source>
</evidence>
<sequence length="840" mass="93924">MDEKQRADMIEDGIAAEAVRKKISKDDEDNADADATALFGIFGTKQRIRINKILGDHGLYAPYHSANDLLYVITLPQATEIMNAQSGETVEGYSLENIELEYESIENNNLARKSKNLYGTERELSFEHVTLMKKTEWDKGATIVNETINVPRRSMKAVMMLFTEKTSTDSEEYVFPNIEKVKVTIEGVPNVIYSQGMTKTRTYEEAKRLFGSDTNSQQSLIKFYKDKKFALVIDLRTVNDATTYGNGVKIQNTKSGILVEITKKATTANVNQLKTLESKFLDKTLGIANDLNNLKKYCLNNEVEGMNILRQENASLKVENEALKDSLYTAKFVLSDLNTKVKDLEHEKASLTTTLKILYMDFHQAHEACFKQQDPPIVVNNNNHANDKSPSSIAERDFNGETFYWDSTITDLKVFVSCDLKLTGRWSSPGGEVKTFTSDTLVLKWHGKTNKWITLSGSSTEVSELSQTLQSLCKKAEENQAAIVEIHQTLPTNNGKEKPSVHLAAPTENQTEYSVRSNNDDKSYEDNFASIENQLKTLESKFLDKTLSLANDLNNLKKYCLNNEVEAHEACFKQQDPPIVVNNNNHANDKSPSSIAERDVGNCLSHTADETILIPDDQPDTDNKVCPTAQKRPKSGKVKAKPKSQKDNEINQVEQQSSKQNSNAQHSDKSQSPKKKVTAVLGDSIIKNLQGWRLSDDNNHVVVKSFAGANCTDMEDYLKPVVRKEPENIILHVGTNDLNKSASPDQIAQGIINLGIQINQDSPQTSITISEILPRTDKSNLLIKASQVNDIVKKYCDQNKWGYINHKAINATCLNSKGLHLNKKGTAIIAKSISSYIINH</sequence>
<organism evidence="3 4">
    <name type="scientific">Paramuricea clavata</name>
    <name type="common">Red gorgonian</name>
    <name type="synonym">Violescent sea-whip</name>
    <dbReference type="NCBI Taxonomy" id="317549"/>
    <lineage>
        <taxon>Eukaryota</taxon>
        <taxon>Metazoa</taxon>
        <taxon>Cnidaria</taxon>
        <taxon>Anthozoa</taxon>
        <taxon>Octocorallia</taxon>
        <taxon>Malacalcyonacea</taxon>
        <taxon>Plexauridae</taxon>
        <taxon>Paramuricea</taxon>
    </lineage>
</organism>
<dbReference type="SUPFAM" id="SSF52266">
    <property type="entry name" value="SGNH hydrolase"/>
    <property type="match status" value="1"/>
</dbReference>
<feature type="region of interest" description="Disordered" evidence="2">
    <location>
        <begin position="612"/>
        <end position="676"/>
    </location>
</feature>
<dbReference type="InterPro" id="IPR013830">
    <property type="entry name" value="SGNH_hydro"/>
</dbReference>
<accession>A0A6S7K383</accession>
<dbReference type="AlphaFoldDB" id="A0A6S7K383"/>
<name>A0A6S7K383_PARCT</name>
<dbReference type="EMBL" id="CACRXK020022691">
    <property type="protein sequence ID" value="CAB4037064.1"/>
    <property type="molecule type" value="Genomic_DNA"/>
</dbReference>
<reference evidence="3" key="1">
    <citation type="submission" date="2020-04" db="EMBL/GenBank/DDBJ databases">
        <authorList>
            <person name="Alioto T."/>
            <person name="Alioto T."/>
            <person name="Gomez Garrido J."/>
        </authorList>
    </citation>
    <scope>NUCLEOTIDE SEQUENCE</scope>
    <source>
        <strain evidence="3">A484AB</strain>
    </source>
</reference>
<dbReference type="Pfam" id="PF13472">
    <property type="entry name" value="Lipase_GDSL_2"/>
    <property type="match status" value="1"/>
</dbReference>
<protein>
    <submittedName>
        <fullName evidence="3">Uncharacterized protein</fullName>
    </submittedName>
</protein>
<evidence type="ECO:0000313" key="3">
    <source>
        <dbReference type="EMBL" id="CAB4037064.1"/>
    </source>
</evidence>
<dbReference type="Proteomes" id="UP001152795">
    <property type="component" value="Unassembled WGS sequence"/>
</dbReference>
<feature type="compositionally biased region" description="Polar residues" evidence="2">
    <location>
        <begin position="650"/>
        <end position="665"/>
    </location>
</feature>